<accession>A0A9W7W7Z0</accession>
<protein>
    <submittedName>
        <fullName evidence="2">EH domain-binding protein 1</fullName>
    </submittedName>
</protein>
<dbReference type="AlphaFoldDB" id="A0A9W7W7Z0"/>
<feature type="compositionally biased region" description="Low complexity" evidence="1">
    <location>
        <begin position="82"/>
        <end position="103"/>
    </location>
</feature>
<organism evidence="2 3">
    <name type="scientific">Triplophysa rosa</name>
    <name type="common">Cave loach</name>
    <dbReference type="NCBI Taxonomy" id="992332"/>
    <lineage>
        <taxon>Eukaryota</taxon>
        <taxon>Metazoa</taxon>
        <taxon>Chordata</taxon>
        <taxon>Craniata</taxon>
        <taxon>Vertebrata</taxon>
        <taxon>Euteleostomi</taxon>
        <taxon>Actinopterygii</taxon>
        <taxon>Neopterygii</taxon>
        <taxon>Teleostei</taxon>
        <taxon>Ostariophysi</taxon>
        <taxon>Cypriniformes</taxon>
        <taxon>Nemacheilidae</taxon>
        <taxon>Triplophysa</taxon>
    </lineage>
</organism>
<sequence>DVVDGVSVEGEDEEGRSEKEAAAAFADDVTDTNHEEDISSSYLLEDDFTNSASDLASLGVMNSRHVDLKLKKLTEIRPQGCSSPSSSSSSSSLTASSNSPLSPESGGLQVSTSRDMCSIHLCLCLPLQHLTCCAPFAPQTSLVKKPKTKIS</sequence>
<name>A0A9W7W7Z0_TRIRA</name>
<feature type="region of interest" description="Disordered" evidence="1">
    <location>
        <begin position="1"/>
        <end position="36"/>
    </location>
</feature>
<dbReference type="EMBL" id="JAFHDT010000578">
    <property type="protein sequence ID" value="KAI7789329.1"/>
    <property type="molecule type" value="Genomic_DNA"/>
</dbReference>
<keyword evidence="3" id="KW-1185">Reference proteome</keyword>
<proteinExistence type="predicted"/>
<evidence type="ECO:0000313" key="2">
    <source>
        <dbReference type="EMBL" id="KAI7789329.1"/>
    </source>
</evidence>
<gene>
    <name evidence="2" type="ORF">IRJ41_008704</name>
</gene>
<feature type="compositionally biased region" description="Acidic residues" evidence="1">
    <location>
        <begin position="1"/>
        <end position="15"/>
    </location>
</feature>
<evidence type="ECO:0000313" key="3">
    <source>
        <dbReference type="Proteomes" id="UP001059041"/>
    </source>
</evidence>
<reference evidence="2" key="1">
    <citation type="submission" date="2021-02" db="EMBL/GenBank/DDBJ databases">
        <title>Comparative genomics reveals that relaxation of natural selection precedes convergent phenotypic evolution of cavefish.</title>
        <authorList>
            <person name="Peng Z."/>
        </authorList>
    </citation>
    <scope>NUCLEOTIDE SEQUENCE</scope>
    <source>
        <tissue evidence="2">Muscle</tissue>
    </source>
</reference>
<feature type="region of interest" description="Disordered" evidence="1">
    <location>
        <begin position="77"/>
        <end position="109"/>
    </location>
</feature>
<comment type="caution">
    <text evidence="2">The sequence shown here is derived from an EMBL/GenBank/DDBJ whole genome shotgun (WGS) entry which is preliminary data.</text>
</comment>
<evidence type="ECO:0000256" key="1">
    <source>
        <dbReference type="SAM" id="MobiDB-lite"/>
    </source>
</evidence>
<feature type="non-terminal residue" evidence="2">
    <location>
        <position position="1"/>
    </location>
</feature>
<dbReference type="Proteomes" id="UP001059041">
    <property type="component" value="Unassembled WGS sequence"/>
</dbReference>